<dbReference type="RefSeq" id="WP_062069168.1">
    <property type="nucleotide sequence ID" value="NZ_CP013265.1"/>
</dbReference>
<dbReference type="KEGG" id="sbd:ATN00_20400"/>
<dbReference type="InterPro" id="IPR016071">
    <property type="entry name" value="Staphylococal_nuclease_OB-fold"/>
</dbReference>
<dbReference type="InterPro" id="IPR035437">
    <property type="entry name" value="SNase_OB-fold_sf"/>
</dbReference>
<keyword evidence="2" id="KW-0614">Plasmid</keyword>
<dbReference type="PROSITE" id="PS01284">
    <property type="entry name" value="TNASE_2"/>
    <property type="match status" value="1"/>
</dbReference>
<dbReference type="Proteomes" id="UP000056968">
    <property type="component" value="Plasmid pDE1"/>
</dbReference>
<feature type="domain" description="TNase-like" evidence="1">
    <location>
        <begin position="28"/>
        <end position="133"/>
    </location>
</feature>
<proteinExistence type="predicted"/>
<dbReference type="InterPro" id="IPR002071">
    <property type="entry name" value="Thermonucl_AS"/>
</dbReference>
<keyword evidence="3" id="KW-1185">Reference proteome</keyword>
<dbReference type="SUPFAM" id="SSF50199">
    <property type="entry name" value="Staphylococcal nuclease"/>
    <property type="match status" value="1"/>
</dbReference>
<evidence type="ECO:0000313" key="2">
    <source>
        <dbReference type="EMBL" id="ALR22863.1"/>
    </source>
</evidence>
<organism evidence="2 3">
    <name type="scientific">Sphingobium baderi</name>
    <dbReference type="NCBI Taxonomy" id="1332080"/>
    <lineage>
        <taxon>Bacteria</taxon>
        <taxon>Pseudomonadati</taxon>
        <taxon>Pseudomonadota</taxon>
        <taxon>Alphaproteobacteria</taxon>
        <taxon>Sphingomonadales</taxon>
        <taxon>Sphingomonadaceae</taxon>
        <taxon>Sphingobium</taxon>
    </lineage>
</organism>
<evidence type="ECO:0000259" key="1">
    <source>
        <dbReference type="Pfam" id="PF00565"/>
    </source>
</evidence>
<gene>
    <name evidence="2" type="ORF">ATN00_20400</name>
</gene>
<dbReference type="GO" id="GO:0004518">
    <property type="term" value="F:nuclease activity"/>
    <property type="evidence" value="ECO:0007669"/>
    <property type="project" value="InterPro"/>
</dbReference>
<geneLocation type="plasmid" evidence="2 3">
    <name>pDE1</name>
</geneLocation>
<accession>A0A0S3F556</accession>
<dbReference type="OrthoDB" id="9805504at2"/>
<name>A0A0S3F556_9SPHN</name>
<dbReference type="GO" id="GO:0003676">
    <property type="term" value="F:nucleic acid binding"/>
    <property type="evidence" value="ECO:0007669"/>
    <property type="project" value="InterPro"/>
</dbReference>
<dbReference type="EMBL" id="CP013265">
    <property type="protein sequence ID" value="ALR22863.1"/>
    <property type="molecule type" value="Genomic_DNA"/>
</dbReference>
<evidence type="ECO:0000313" key="3">
    <source>
        <dbReference type="Proteomes" id="UP000056968"/>
    </source>
</evidence>
<protein>
    <submittedName>
        <fullName evidence="2">Nuclease</fullName>
    </submittedName>
</protein>
<reference evidence="2 3" key="1">
    <citation type="submission" date="2015-11" db="EMBL/GenBank/DDBJ databases">
        <title>A Two-component Flavoprotein Monooxygenase System MeaXY Responsible for para-Hydroxylation of 2-Methyl-6-ethylaniline and 2,6-Diethylaniline in Sphingobium baderi DE-13.</title>
        <authorList>
            <person name="Cheng M."/>
            <person name="Meng Q."/>
            <person name="Yang Y."/>
            <person name="Chu C."/>
            <person name="Yan X."/>
            <person name="He J."/>
            <person name="Li S."/>
        </authorList>
    </citation>
    <scope>NUCLEOTIDE SEQUENCE [LARGE SCALE GENOMIC DNA]</scope>
    <source>
        <strain evidence="2 3">DE-13</strain>
        <plasmid evidence="3">Plasmid pDE1</plasmid>
    </source>
</reference>
<dbReference type="Gene3D" id="2.40.50.90">
    <property type="match status" value="1"/>
</dbReference>
<dbReference type="AlphaFoldDB" id="A0A0S3F556"/>
<sequence>MSLIIIAAAALAGCTVTDGDTIRCNGERIRLLGVDAPDDPGNSRCRPVPKPGAICDRQRAAASMASLQRIMAGPLSIERVGTDPYGRTLAMVYAQGRSLSCQQIEGGQAAYIARWDQDTRVARECPRAAASARR</sequence>
<dbReference type="Pfam" id="PF00565">
    <property type="entry name" value="SNase"/>
    <property type="match status" value="1"/>
</dbReference>